<evidence type="ECO:0000256" key="3">
    <source>
        <dbReference type="ARBA" id="ARBA00022964"/>
    </source>
</evidence>
<reference evidence="7 8" key="1">
    <citation type="submission" date="2016-09" db="EMBL/GenBank/DDBJ databases">
        <title>Extensive genetic diversity and differential bi-allelic expression allows diatom success in the polar Southern Ocean.</title>
        <authorList>
            <consortium name="DOE Joint Genome Institute"/>
            <person name="Mock T."/>
            <person name="Otillar R.P."/>
            <person name="Strauss J."/>
            <person name="Dupont C."/>
            <person name="Frickenhaus S."/>
            <person name="Maumus F."/>
            <person name="Mcmullan M."/>
            <person name="Sanges R."/>
            <person name="Schmutz J."/>
            <person name="Toseland A."/>
            <person name="Valas R."/>
            <person name="Veluchamy A."/>
            <person name="Ward B.J."/>
            <person name="Allen A."/>
            <person name="Barry K."/>
            <person name="Falciatore A."/>
            <person name="Ferrante M."/>
            <person name="Fortunato A.E."/>
            <person name="Gloeckner G."/>
            <person name="Gruber A."/>
            <person name="Hipkin R."/>
            <person name="Janech M."/>
            <person name="Kroth P."/>
            <person name="Leese F."/>
            <person name="Lindquist E."/>
            <person name="Lyon B.R."/>
            <person name="Martin J."/>
            <person name="Mayer C."/>
            <person name="Parker M."/>
            <person name="Quesneville H."/>
            <person name="Raymond J."/>
            <person name="Uhlig C."/>
            <person name="Valentin K.U."/>
            <person name="Worden A.Z."/>
            <person name="Armbrust E.V."/>
            <person name="Bowler C."/>
            <person name="Green B."/>
            <person name="Moulton V."/>
            <person name="Van Oosterhout C."/>
            <person name="Grigoriev I."/>
        </authorList>
    </citation>
    <scope>NUCLEOTIDE SEQUENCE [LARGE SCALE GENOMIC DNA]</scope>
    <source>
        <strain evidence="7 8">CCMP1102</strain>
    </source>
</reference>
<evidence type="ECO:0000256" key="4">
    <source>
        <dbReference type="ARBA" id="ARBA00023002"/>
    </source>
</evidence>
<evidence type="ECO:0000256" key="1">
    <source>
        <dbReference type="ARBA" id="ARBA00001961"/>
    </source>
</evidence>
<proteinExistence type="predicted"/>
<dbReference type="InterPro" id="IPR006620">
    <property type="entry name" value="Pro_4_hyd_alph"/>
</dbReference>
<dbReference type="SMART" id="SM00702">
    <property type="entry name" value="P4Hc"/>
    <property type="match status" value="1"/>
</dbReference>
<dbReference type="EMBL" id="KV784359">
    <property type="protein sequence ID" value="OEU15738.1"/>
    <property type="molecule type" value="Genomic_DNA"/>
</dbReference>
<keyword evidence="5" id="KW-0408">Iron</keyword>
<evidence type="ECO:0000256" key="5">
    <source>
        <dbReference type="ARBA" id="ARBA00023004"/>
    </source>
</evidence>
<gene>
    <name evidence="7" type="ORF">FRACYDRAFT_187100</name>
</gene>
<keyword evidence="8" id="KW-1185">Reference proteome</keyword>
<dbReference type="GO" id="GO:0031418">
    <property type="term" value="F:L-ascorbic acid binding"/>
    <property type="evidence" value="ECO:0007669"/>
    <property type="project" value="InterPro"/>
</dbReference>
<keyword evidence="2" id="KW-0479">Metal-binding</keyword>
<evidence type="ECO:0000256" key="2">
    <source>
        <dbReference type="ARBA" id="ARBA00022723"/>
    </source>
</evidence>
<dbReference type="InParanoid" id="A0A1E7FC23"/>
<accession>A0A1E7FC23</accession>
<evidence type="ECO:0000313" key="7">
    <source>
        <dbReference type="EMBL" id="OEU15738.1"/>
    </source>
</evidence>
<sequence>MKALSSCSAFFLAFSRRDHTILISKNKNNRCSRLIISRHYMTASATTTTIQAEDSEDERRTRWHNEFTVNFLGPPHALASLSVGDTTIDGQITRLSSSPDLFLIRNHISSQMDRDSIKTGAIDNGMKLAGTTKSDENTVRKNSYLTWMNPYELLLSEECNQKKGVTPILLALLRSARSTFVHSTMNDLFDRGEYNYCMAEDVQVAKYDIGGMYNTHHDGYGRFLTVLTYLNGVGGTYFPFANNTSTNGATNTITCQREAELAAEGAGNSGLLVVGIEGIEAYNIGDDDYSNQTLPNNNTNITSDYSTVQIQPGDAVAFYNYNADGEKEWKSLHESRSVPREKWIVTNWFRSESLTGSLSSLYKASLLDEDET</sequence>
<dbReference type="Gene3D" id="2.60.120.620">
    <property type="entry name" value="q2cbj1_9rhob like domain"/>
    <property type="match status" value="1"/>
</dbReference>
<dbReference type="Proteomes" id="UP000095751">
    <property type="component" value="Unassembled WGS sequence"/>
</dbReference>
<evidence type="ECO:0000313" key="8">
    <source>
        <dbReference type="Proteomes" id="UP000095751"/>
    </source>
</evidence>
<dbReference type="AlphaFoldDB" id="A0A1E7FC23"/>
<dbReference type="OrthoDB" id="45912at2759"/>
<dbReference type="InterPro" id="IPR045054">
    <property type="entry name" value="P4HA-like"/>
</dbReference>
<dbReference type="PANTHER" id="PTHR10869">
    <property type="entry name" value="PROLYL 4-HYDROXYLASE ALPHA SUBUNIT"/>
    <property type="match status" value="1"/>
</dbReference>
<organism evidence="7 8">
    <name type="scientific">Fragilariopsis cylindrus CCMP1102</name>
    <dbReference type="NCBI Taxonomy" id="635003"/>
    <lineage>
        <taxon>Eukaryota</taxon>
        <taxon>Sar</taxon>
        <taxon>Stramenopiles</taxon>
        <taxon>Ochrophyta</taxon>
        <taxon>Bacillariophyta</taxon>
        <taxon>Bacillariophyceae</taxon>
        <taxon>Bacillariophycidae</taxon>
        <taxon>Bacillariales</taxon>
        <taxon>Bacillariaceae</taxon>
        <taxon>Fragilariopsis</taxon>
    </lineage>
</organism>
<dbReference type="GO" id="GO:0005783">
    <property type="term" value="C:endoplasmic reticulum"/>
    <property type="evidence" value="ECO:0007669"/>
    <property type="project" value="TreeGrafter"/>
</dbReference>
<evidence type="ECO:0000259" key="6">
    <source>
        <dbReference type="PROSITE" id="PS51471"/>
    </source>
</evidence>
<keyword evidence="4" id="KW-0560">Oxidoreductase</keyword>
<dbReference type="GO" id="GO:0004656">
    <property type="term" value="F:procollagen-proline 4-dioxygenase activity"/>
    <property type="evidence" value="ECO:0007669"/>
    <property type="project" value="TreeGrafter"/>
</dbReference>
<dbReference type="PANTHER" id="PTHR10869:SF236">
    <property type="entry name" value="PROLYL 4-HYDROXYLASE ALPHA SUBUNIT DOMAIN-CONTAINING PROTEIN"/>
    <property type="match status" value="1"/>
</dbReference>
<dbReference type="GO" id="GO:0005506">
    <property type="term" value="F:iron ion binding"/>
    <property type="evidence" value="ECO:0007669"/>
    <property type="project" value="InterPro"/>
</dbReference>
<name>A0A1E7FC23_9STRA</name>
<dbReference type="InterPro" id="IPR044862">
    <property type="entry name" value="Pro_4_hyd_alph_FE2OG_OXY"/>
</dbReference>
<protein>
    <recommendedName>
        <fullName evidence="6">Fe2OG dioxygenase domain-containing protein</fullName>
    </recommendedName>
</protein>
<dbReference type="Pfam" id="PF13640">
    <property type="entry name" value="2OG-FeII_Oxy_3"/>
    <property type="match status" value="1"/>
</dbReference>
<feature type="domain" description="Fe2OG dioxygenase" evidence="6">
    <location>
        <begin position="198"/>
        <end position="351"/>
    </location>
</feature>
<comment type="cofactor">
    <cofactor evidence="1">
        <name>L-ascorbate</name>
        <dbReference type="ChEBI" id="CHEBI:38290"/>
    </cofactor>
</comment>
<dbReference type="PROSITE" id="PS51471">
    <property type="entry name" value="FE2OG_OXY"/>
    <property type="match status" value="1"/>
</dbReference>
<keyword evidence="3" id="KW-0223">Dioxygenase</keyword>
<dbReference type="KEGG" id="fcy:FRACYDRAFT_187100"/>
<dbReference type="InterPro" id="IPR005123">
    <property type="entry name" value="Oxoglu/Fe-dep_dioxygenase_dom"/>
</dbReference>